<reference evidence="3" key="1">
    <citation type="submission" date="2016-06" db="EMBL/GenBank/DDBJ databases">
        <title>First high quality genome sequence of Plasmodium coatneyi using continuous long reads from single molecule, real-time sequencing.</title>
        <authorList>
            <person name="Chien J.-T."/>
            <person name="Pakala S.B."/>
            <person name="Geraldo J.A."/>
            <person name="Lapp S.A."/>
            <person name="Barnwell J.W."/>
            <person name="Kissinger J.C."/>
            <person name="Galinski M.R."/>
            <person name="Humphrey J.C."/>
        </authorList>
    </citation>
    <scope>NUCLEOTIDE SEQUENCE [LARGE SCALE GENOMIC DNA]</scope>
    <source>
        <strain evidence="3">Hackeri</strain>
    </source>
</reference>
<dbReference type="EMBL" id="CP016247">
    <property type="protein sequence ID" value="ANQ08495.1"/>
    <property type="molecule type" value="Genomic_DNA"/>
</dbReference>
<proteinExistence type="predicted"/>
<name>A0A1B1E0S9_9APIC</name>
<dbReference type="InterPro" id="IPR008780">
    <property type="entry name" value="Plasmodium_Vir"/>
</dbReference>
<gene>
    <name evidence="2" type="ORF">PCOAH_00024740</name>
</gene>
<feature type="region of interest" description="Disordered" evidence="1">
    <location>
        <begin position="262"/>
        <end position="299"/>
    </location>
</feature>
<dbReference type="GeneID" id="30909202"/>
<organism evidence="2 3">
    <name type="scientific">Plasmodium coatneyi</name>
    <dbReference type="NCBI Taxonomy" id="208452"/>
    <lineage>
        <taxon>Eukaryota</taxon>
        <taxon>Sar</taxon>
        <taxon>Alveolata</taxon>
        <taxon>Apicomplexa</taxon>
        <taxon>Aconoidasida</taxon>
        <taxon>Haemosporida</taxon>
        <taxon>Plasmodiidae</taxon>
        <taxon>Plasmodium</taxon>
    </lineage>
</organism>
<dbReference type="KEGG" id="pcot:PCOAH_00024740"/>
<sequence>MSETAPAETAGETYLKSANLGHLDSKLRFYNSFGRGSKYCSYGQHMGKAKGKLNACAEINDEVEKIADILCYVTTVNGEDSLRDDRCGFLYYWLGSKIWAKVNNNSSKFLDVMGKIYAALEQFGVKDNCTLLYKDTPNIDQQLFEKWKIIFDFSYDFNGIKAKLERSKNSCDEGYYKHLEGAKEAFVAINRGCKSKGDDDPYCKEFIFKYGKDSDINPLTLTNSGTYESTYTPPQGTEQKVNVYKGVELKLTYAPEYAAALSSKKQQASREQTQDSEDDLGSETHHQQHGAPKSAPATVVQVSTTTTNINNNTRKFNPAPLLLSYLE</sequence>
<dbReference type="VEuPathDB" id="PlasmoDB:PCOAH_00024740"/>
<evidence type="ECO:0000313" key="2">
    <source>
        <dbReference type="EMBL" id="ANQ08495.1"/>
    </source>
</evidence>
<dbReference type="RefSeq" id="XP_019915190.1">
    <property type="nucleotide sequence ID" value="XM_020059279.1"/>
</dbReference>
<dbReference type="Pfam" id="PF05795">
    <property type="entry name" value="Plasmodium_Vir"/>
    <property type="match status" value="1"/>
</dbReference>
<dbReference type="Proteomes" id="UP000092716">
    <property type="component" value="Chromosome 9"/>
</dbReference>
<dbReference type="OrthoDB" id="383226at2759"/>
<evidence type="ECO:0000313" key="3">
    <source>
        <dbReference type="Proteomes" id="UP000092716"/>
    </source>
</evidence>
<accession>A0A1B1E0S9</accession>
<evidence type="ECO:0000256" key="1">
    <source>
        <dbReference type="SAM" id="MobiDB-lite"/>
    </source>
</evidence>
<protein>
    <submittedName>
        <fullName evidence="2">CYIR protein</fullName>
    </submittedName>
</protein>
<keyword evidence="3" id="KW-1185">Reference proteome</keyword>
<dbReference type="AlphaFoldDB" id="A0A1B1E0S9"/>